<gene>
    <name evidence="2" type="ORF">LV89_01387</name>
</gene>
<dbReference type="Proteomes" id="UP000245489">
    <property type="component" value="Unassembled WGS sequence"/>
</dbReference>
<dbReference type="GO" id="GO:0030151">
    <property type="term" value="F:molybdenum ion binding"/>
    <property type="evidence" value="ECO:0007669"/>
    <property type="project" value="InterPro"/>
</dbReference>
<dbReference type="PANTHER" id="PTHR36930">
    <property type="entry name" value="METAL-SULFUR CLUSTER BIOSYNTHESIS PROTEINS YUAD-RELATED"/>
    <property type="match status" value="1"/>
</dbReference>
<name>A0A316ECW0_9BACT</name>
<dbReference type="InterPro" id="IPR011037">
    <property type="entry name" value="Pyrv_Knase-like_insert_dom_sf"/>
</dbReference>
<dbReference type="InterPro" id="IPR005302">
    <property type="entry name" value="MoCF_Sase_C"/>
</dbReference>
<reference evidence="2 3" key="1">
    <citation type="submission" date="2018-05" db="EMBL/GenBank/DDBJ databases">
        <title>Genomic Encyclopedia of Archaeal and Bacterial Type Strains, Phase II (KMG-II): from individual species to whole genera.</title>
        <authorList>
            <person name="Goeker M."/>
        </authorList>
    </citation>
    <scope>NUCLEOTIDE SEQUENCE [LARGE SCALE GENOMIC DNA]</scope>
    <source>
        <strain evidence="2 3">DSM 22214</strain>
    </source>
</reference>
<sequence>MIFSSEESAFKDLFGNFPQTGTVVWIGVRPKSRQPMEVLEEVFANIGGLTGDRSNKGNAVSKRQVTLIQAEHLQAVASFLGKDNVDPALIRRNIVVKGINLNALKDKQFRIGEVVLEMTGFCFPCSRMEENLGKGGFNAMRGHGGINCKVIQEGKIVLGDSLEVL</sequence>
<evidence type="ECO:0000313" key="3">
    <source>
        <dbReference type="Proteomes" id="UP000245489"/>
    </source>
</evidence>
<keyword evidence="3" id="KW-1185">Reference proteome</keyword>
<comment type="caution">
    <text evidence="2">The sequence shown here is derived from an EMBL/GenBank/DDBJ whole genome shotgun (WGS) entry which is preliminary data.</text>
</comment>
<dbReference type="PROSITE" id="PS51340">
    <property type="entry name" value="MOSC"/>
    <property type="match status" value="1"/>
</dbReference>
<dbReference type="GO" id="GO:0030170">
    <property type="term" value="F:pyridoxal phosphate binding"/>
    <property type="evidence" value="ECO:0007669"/>
    <property type="project" value="InterPro"/>
</dbReference>
<evidence type="ECO:0000259" key="1">
    <source>
        <dbReference type="PROSITE" id="PS51340"/>
    </source>
</evidence>
<accession>A0A316ECW0</accession>
<dbReference type="GO" id="GO:0003824">
    <property type="term" value="F:catalytic activity"/>
    <property type="evidence" value="ECO:0007669"/>
    <property type="project" value="InterPro"/>
</dbReference>
<protein>
    <submittedName>
        <fullName evidence="2">MOSC domain-containing protein YiiM</fullName>
    </submittedName>
</protein>
<dbReference type="RefSeq" id="WP_109742140.1">
    <property type="nucleotide sequence ID" value="NZ_QGGO01000005.1"/>
</dbReference>
<dbReference type="OrthoDB" id="1550913at2"/>
<dbReference type="SUPFAM" id="SSF50800">
    <property type="entry name" value="PK beta-barrel domain-like"/>
    <property type="match status" value="1"/>
</dbReference>
<dbReference type="AlphaFoldDB" id="A0A316ECW0"/>
<organism evidence="2 3">
    <name type="scientific">Arcicella aurantiaca</name>
    <dbReference type="NCBI Taxonomy" id="591202"/>
    <lineage>
        <taxon>Bacteria</taxon>
        <taxon>Pseudomonadati</taxon>
        <taxon>Bacteroidota</taxon>
        <taxon>Cytophagia</taxon>
        <taxon>Cytophagales</taxon>
        <taxon>Flectobacillaceae</taxon>
        <taxon>Arcicella</taxon>
    </lineage>
</organism>
<dbReference type="InterPro" id="IPR052716">
    <property type="entry name" value="MOSC_domain"/>
</dbReference>
<proteinExistence type="predicted"/>
<dbReference type="Gene3D" id="2.40.33.20">
    <property type="entry name" value="PK beta-barrel domain-like"/>
    <property type="match status" value="1"/>
</dbReference>
<evidence type="ECO:0000313" key="2">
    <source>
        <dbReference type="EMBL" id="PWK27980.1"/>
    </source>
</evidence>
<dbReference type="EMBL" id="QGGO01000005">
    <property type="protein sequence ID" value="PWK27980.1"/>
    <property type="molecule type" value="Genomic_DNA"/>
</dbReference>
<feature type="domain" description="MOSC" evidence="1">
    <location>
        <begin position="36"/>
        <end position="165"/>
    </location>
</feature>
<dbReference type="Pfam" id="PF03473">
    <property type="entry name" value="MOSC"/>
    <property type="match status" value="1"/>
</dbReference>
<dbReference type="PANTHER" id="PTHR36930:SF1">
    <property type="entry name" value="MOSC DOMAIN-CONTAINING PROTEIN"/>
    <property type="match status" value="1"/>
</dbReference>